<reference evidence="4" key="1">
    <citation type="submission" date="2020-03" db="EMBL/GenBank/DDBJ databases">
        <title>Solimonas marina sp. nov., isolated from deep seawater of the Pacific Ocean.</title>
        <authorList>
            <person name="Liu X."/>
            <person name="Lai Q."/>
            <person name="Sun F."/>
            <person name="Gai Y."/>
            <person name="Li G."/>
            <person name="Shao Z."/>
        </authorList>
    </citation>
    <scope>NUCLEOTIDE SEQUENCE</scope>
    <source>
        <strain evidence="4">C16B3</strain>
    </source>
</reference>
<evidence type="ECO:0000256" key="2">
    <source>
        <dbReference type="PROSITE-ProRule" id="PRU00335"/>
    </source>
</evidence>
<gene>
    <name evidence="4" type="ORF">G7Y82_14520</name>
</gene>
<dbReference type="GO" id="GO:0003677">
    <property type="term" value="F:DNA binding"/>
    <property type="evidence" value="ECO:0007669"/>
    <property type="project" value="UniProtKB-UniRule"/>
</dbReference>
<dbReference type="PRINTS" id="PR00455">
    <property type="entry name" value="HTHTETR"/>
</dbReference>
<dbReference type="InterPro" id="IPR049513">
    <property type="entry name" value="TetR_C_40"/>
</dbReference>
<dbReference type="InterPro" id="IPR009057">
    <property type="entry name" value="Homeodomain-like_sf"/>
</dbReference>
<dbReference type="Pfam" id="PF21306">
    <property type="entry name" value="TetR_C_40"/>
    <property type="match status" value="1"/>
</dbReference>
<feature type="DNA-binding region" description="H-T-H motif" evidence="2">
    <location>
        <begin position="44"/>
        <end position="63"/>
    </location>
</feature>
<organism evidence="4 5">
    <name type="scientific">Solimonas marina</name>
    <dbReference type="NCBI Taxonomy" id="2714601"/>
    <lineage>
        <taxon>Bacteria</taxon>
        <taxon>Pseudomonadati</taxon>
        <taxon>Pseudomonadota</taxon>
        <taxon>Gammaproteobacteria</taxon>
        <taxon>Nevskiales</taxon>
        <taxon>Nevskiaceae</taxon>
        <taxon>Solimonas</taxon>
    </lineage>
</organism>
<evidence type="ECO:0000259" key="3">
    <source>
        <dbReference type="PROSITE" id="PS50977"/>
    </source>
</evidence>
<keyword evidence="1 2" id="KW-0238">DNA-binding</keyword>
<name>A0A969WA12_9GAMM</name>
<dbReference type="PROSITE" id="PS50977">
    <property type="entry name" value="HTH_TETR_2"/>
    <property type="match status" value="1"/>
</dbReference>
<protein>
    <submittedName>
        <fullName evidence="4">TetR/AcrR family transcriptional regulator</fullName>
    </submittedName>
</protein>
<keyword evidence="5" id="KW-1185">Reference proteome</keyword>
<dbReference type="AlphaFoldDB" id="A0A969WA12"/>
<proteinExistence type="predicted"/>
<evidence type="ECO:0000256" key="1">
    <source>
        <dbReference type="ARBA" id="ARBA00023125"/>
    </source>
</evidence>
<dbReference type="InterPro" id="IPR050624">
    <property type="entry name" value="HTH-type_Tx_Regulator"/>
</dbReference>
<accession>A0A969WA12</accession>
<evidence type="ECO:0000313" key="4">
    <source>
        <dbReference type="EMBL" id="NKF23531.1"/>
    </source>
</evidence>
<sequence>MPATQPAAAPEREQRGARRRRETRIKLMDAAFRLMAERDFAAIKINEITEAADVGIGSFYNHFETKELLYAAVCDAVFEQFGDALDALASELSDPAEIIAVSIRHTMRRAQREPLWGRFLVRESHTSNAFSKGLGARLLRDIEHGSKLRRFKTPDPLLSVIGVGGTVLAAISATSQLSVPQPEARLPFDVDVATLPERTATAALQTLGLTYETARRIAHRPLPVDD</sequence>
<dbReference type="PANTHER" id="PTHR43479">
    <property type="entry name" value="ACREF/ENVCD OPERON REPRESSOR-RELATED"/>
    <property type="match status" value="1"/>
</dbReference>
<comment type="caution">
    <text evidence="4">The sequence shown here is derived from an EMBL/GenBank/DDBJ whole genome shotgun (WGS) entry which is preliminary data.</text>
</comment>
<dbReference type="RefSeq" id="WP_168148853.1">
    <property type="nucleotide sequence ID" value="NZ_JAAVXB010000008.1"/>
</dbReference>
<dbReference type="PANTHER" id="PTHR43479:SF11">
    <property type="entry name" value="ACREF_ENVCD OPERON REPRESSOR-RELATED"/>
    <property type="match status" value="1"/>
</dbReference>
<evidence type="ECO:0000313" key="5">
    <source>
        <dbReference type="Proteomes" id="UP000653472"/>
    </source>
</evidence>
<feature type="domain" description="HTH tetR-type" evidence="3">
    <location>
        <begin position="21"/>
        <end position="81"/>
    </location>
</feature>
<dbReference type="SUPFAM" id="SSF46689">
    <property type="entry name" value="Homeodomain-like"/>
    <property type="match status" value="1"/>
</dbReference>
<dbReference type="Gene3D" id="1.10.357.10">
    <property type="entry name" value="Tetracycline Repressor, domain 2"/>
    <property type="match status" value="1"/>
</dbReference>
<dbReference type="EMBL" id="JAAVXB010000008">
    <property type="protein sequence ID" value="NKF23531.1"/>
    <property type="molecule type" value="Genomic_DNA"/>
</dbReference>
<dbReference type="InterPro" id="IPR001647">
    <property type="entry name" value="HTH_TetR"/>
</dbReference>
<dbReference type="Proteomes" id="UP000653472">
    <property type="component" value="Unassembled WGS sequence"/>
</dbReference>
<dbReference type="Pfam" id="PF00440">
    <property type="entry name" value="TetR_N"/>
    <property type="match status" value="1"/>
</dbReference>